<comment type="caution">
    <text evidence="2">The sequence shown here is derived from an EMBL/GenBank/DDBJ whole genome shotgun (WGS) entry which is preliminary data.</text>
</comment>
<organism evidence="2 3">
    <name type="scientific">Alicyclobacillus mali</name>
    <name type="common">ex Roth et al. 2021</name>
    <dbReference type="NCBI Taxonomy" id="1123961"/>
    <lineage>
        <taxon>Bacteria</taxon>
        <taxon>Bacillati</taxon>
        <taxon>Bacillota</taxon>
        <taxon>Bacilli</taxon>
        <taxon>Bacillales</taxon>
        <taxon>Alicyclobacillaceae</taxon>
        <taxon>Alicyclobacillus</taxon>
    </lineage>
</organism>
<evidence type="ECO:0008006" key="4">
    <source>
        <dbReference type="Google" id="ProtNLM"/>
    </source>
</evidence>
<keyword evidence="1" id="KW-0472">Membrane</keyword>
<reference evidence="2 3" key="1">
    <citation type="submission" date="2020-11" db="EMBL/GenBank/DDBJ databases">
        <title>Genomic insight of Alicyclobacillus mali FL 18 reveals a new arsenic-resistant strain, with potential in environmental biotechnology.</title>
        <authorList>
            <person name="Fiorentino G."/>
            <person name="Gallo G."/>
            <person name="Aulitto M."/>
        </authorList>
    </citation>
    <scope>NUCLEOTIDE SEQUENCE [LARGE SCALE GENOMIC DNA]</scope>
    <source>
        <strain evidence="2 3">FL 18</strain>
    </source>
</reference>
<dbReference type="RefSeq" id="WP_067851016.1">
    <property type="nucleotide sequence ID" value="NZ_JADPKZ010000021.1"/>
</dbReference>
<evidence type="ECO:0000256" key="1">
    <source>
        <dbReference type="SAM" id="Phobius"/>
    </source>
</evidence>
<dbReference type="Proteomes" id="UP000642910">
    <property type="component" value="Unassembled WGS sequence"/>
</dbReference>
<sequence>MLVLVYLIDIALYILTSIAFYRLAKKAGLARIAWFAWVPVLNIVLQLKMIQKSAWWILILLVPIVNVIFFIIWQVKLCRAFGHSGANVWWILIPFVYNIIWIVWGFEKETQYVGFWA</sequence>
<feature type="transmembrane region" description="Helical" evidence="1">
    <location>
        <begin position="6"/>
        <end position="24"/>
    </location>
</feature>
<keyword evidence="3" id="KW-1185">Reference proteome</keyword>
<dbReference type="InterPro" id="IPR043739">
    <property type="entry name" value="DUF5684"/>
</dbReference>
<feature type="transmembrane region" description="Helical" evidence="1">
    <location>
        <begin position="29"/>
        <end position="47"/>
    </location>
</feature>
<accession>A0ABS0EZN7</accession>
<feature type="transmembrane region" description="Helical" evidence="1">
    <location>
        <begin position="53"/>
        <end position="75"/>
    </location>
</feature>
<evidence type="ECO:0000313" key="3">
    <source>
        <dbReference type="Proteomes" id="UP000642910"/>
    </source>
</evidence>
<keyword evidence="1" id="KW-0812">Transmembrane</keyword>
<evidence type="ECO:0000313" key="2">
    <source>
        <dbReference type="EMBL" id="MBF8376513.1"/>
    </source>
</evidence>
<name>A0ABS0EZN7_9BACL</name>
<keyword evidence="1" id="KW-1133">Transmembrane helix</keyword>
<gene>
    <name evidence="2" type="ORF">IW967_01235</name>
</gene>
<feature type="transmembrane region" description="Helical" evidence="1">
    <location>
        <begin position="87"/>
        <end position="106"/>
    </location>
</feature>
<dbReference type="EMBL" id="JADPKZ010000021">
    <property type="protein sequence ID" value="MBF8376513.1"/>
    <property type="molecule type" value="Genomic_DNA"/>
</dbReference>
<protein>
    <recommendedName>
        <fullName evidence="4">Signal peptidase I</fullName>
    </recommendedName>
</protein>
<proteinExistence type="predicted"/>
<dbReference type="Pfam" id="PF18936">
    <property type="entry name" value="DUF5684"/>
    <property type="match status" value="1"/>
</dbReference>